<name>A0A9Q0CYM9_9POAL</name>
<dbReference type="EMBL" id="JAMQYH010000001">
    <property type="protein sequence ID" value="KAJ1702335.1"/>
    <property type="molecule type" value="Genomic_DNA"/>
</dbReference>
<evidence type="ECO:0000313" key="2">
    <source>
        <dbReference type="Proteomes" id="UP001151287"/>
    </source>
</evidence>
<proteinExistence type="predicted"/>
<organism evidence="1 2">
    <name type="scientific">Rhynchospora breviuscula</name>
    <dbReference type="NCBI Taxonomy" id="2022672"/>
    <lineage>
        <taxon>Eukaryota</taxon>
        <taxon>Viridiplantae</taxon>
        <taxon>Streptophyta</taxon>
        <taxon>Embryophyta</taxon>
        <taxon>Tracheophyta</taxon>
        <taxon>Spermatophyta</taxon>
        <taxon>Magnoliopsida</taxon>
        <taxon>Liliopsida</taxon>
        <taxon>Poales</taxon>
        <taxon>Cyperaceae</taxon>
        <taxon>Cyperoideae</taxon>
        <taxon>Rhynchosporeae</taxon>
        <taxon>Rhynchospora</taxon>
    </lineage>
</organism>
<dbReference type="AlphaFoldDB" id="A0A9Q0CYM9"/>
<keyword evidence="2" id="KW-1185">Reference proteome</keyword>
<dbReference type="Proteomes" id="UP001151287">
    <property type="component" value="Unassembled WGS sequence"/>
</dbReference>
<evidence type="ECO:0000313" key="1">
    <source>
        <dbReference type="EMBL" id="KAJ1702335.1"/>
    </source>
</evidence>
<comment type="caution">
    <text evidence="1">The sequence shown here is derived from an EMBL/GenBank/DDBJ whole genome shotgun (WGS) entry which is preliminary data.</text>
</comment>
<reference evidence="1" key="1">
    <citation type="journal article" date="2022" name="Cell">
        <title>Repeat-based holocentromeres influence genome architecture and karyotype evolution.</title>
        <authorList>
            <person name="Hofstatter P.G."/>
            <person name="Thangavel G."/>
            <person name="Lux T."/>
            <person name="Neumann P."/>
            <person name="Vondrak T."/>
            <person name="Novak P."/>
            <person name="Zhang M."/>
            <person name="Costa L."/>
            <person name="Castellani M."/>
            <person name="Scott A."/>
            <person name="Toegelov H."/>
            <person name="Fuchs J."/>
            <person name="Mata-Sucre Y."/>
            <person name="Dias Y."/>
            <person name="Vanzela A.L.L."/>
            <person name="Huettel B."/>
            <person name="Almeida C.C.S."/>
            <person name="Simkova H."/>
            <person name="Souza G."/>
            <person name="Pedrosa-Harand A."/>
            <person name="Macas J."/>
            <person name="Mayer K.F.X."/>
            <person name="Houben A."/>
            <person name="Marques A."/>
        </authorList>
    </citation>
    <scope>NUCLEOTIDE SEQUENCE</scope>
    <source>
        <strain evidence="1">RhyBre1mFocal</strain>
    </source>
</reference>
<protein>
    <submittedName>
        <fullName evidence="1">Uncharacterized protein</fullName>
    </submittedName>
</protein>
<dbReference type="PANTHER" id="PTHR33168">
    <property type="entry name" value="STRESS INDUCED PROTEIN-RELATED"/>
    <property type="match status" value="1"/>
</dbReference>
<dbReference type="OrthoDB" id="689706at2759"/>
<accession>A0A9Q0CYM9</accession>
<sequence length="100" mass="11898">MERLATWEERDNTEQQHVVLSCWGRFGLAALWRRLKQFQNQRRRRNNFLRSGGLNYDPLSYAQNFDEGAYEDREDAGMLRQNFSVRFAQVRPPTVTTVMV</sequence>
<gene>
    <name evidence="1" type="ORF">LUZ63_002114</name>
</gene>